<dbReference type="PANTHER" id="PTHR47332:SF4">
    <property type="entry name" value="SET DOMAIN-CONTAINING PROTEIN 5"/>
    <property type="match status" value="1"/>
</dbReference>
<accession>A0A2J6R7L5</accession>
<evidence type="ECO:0000259" key="2">
    <source>
        <dbReference type="PROSITE" id="PS50157"/>
    </source>
</evidence>
<proteinExistence type="predicted"/>
<dbReference type="InterPro" id="IPR001214">
    <property type="entry name" value="SET_dom"/>
</dbReference>
<dbReference type="Gene3D" id="1.25.40.10">
    <property type="entry name" value="Tetratricopeptide repeat domain"/>
    <property type="match status" value="1"/>
</dbReference>
<dbReference type="AlphaFoldDB" id="A0A2J6R7L5"/>
<dbReference type="Gene3D" id="2.170.270.10">
    <property type="entry name" value="SET domain"/>
    <property type="match status" value="1"/>
</dbReference>
<dbReference type="EMBL" id="KZ613954">
    <property type="protein sequence ID" value="PMD34507.1"/>
    <property type="molecule type" value="Genomic_DNA"/>
</dbReference>
<dbReference type="InterPro" id="IPR011990">
    <property type="entry name" value="TPR-like_helical_dom_sf"/>
</dbReference>
<dbReference type="PROSITE" id="PS00028">
    <property type="entry name" value="ZINC_FINGER_C2H2_1"/>
    <property type="match status" value="1"/>
</dbReference>
<keyword evidence="1" id="KW-0862">Zinc</keyword>
<dbReference type="STRING" id="1149755.A0A2J6R7L5"/>
<evidence type="ECO:0000256" key="1">
    <source>
        <dbReference type="PROSITE-ProRule" id="PRU00042"/>
    </source>
</evidence>
<dbReference type="SMART" id="SM00317">
    <property type="entry name" value="SET"/>
    <property type="match status" value="1"/>
</dbReference>
<evidence type="ECO:0000259" key="3">
    <source>
        <dbReference type="PROSITE" id="PS50280"/>
    </source>
</evidence>
<dbReference type="GO" id="GO:0008270">
    <property type="term" value="F:zinc ion binding"/>
    <property type="evidence" value="ECO:0007669"/>
    <property type="project" value="UniProtKB-KW"/>
</dbReference>
<dbReference type="InterPro" id="IPR046341">
    <property type="entry name" value="SET_dom_sf"/>
</dbReference>
<name>A0A2J6R7L5_HYAVF</name>
<dbReference type="PROSITE" id="PS50280">
    <property type="entry name" value="SET"/>
    <property type="match status" value="1"/>
</dbReference>
<evidence type="ECO:0000313" key="4">
    <source>
        <dbReference type="EMBL" id="PMD34507.1"/>
    </source>
</evidence>
<gene>
    <name evidence="4" type="ORF">L207DRAFT_557605</name>
</gene>
<dbReference type="InterPro" id="IPR013087">
    <property type="entry name" value="Znf_C2H2_type"/>
</dbReference>
<keyword evidence="5" id="KW-1185">Reference proteome</keyword>
<reference evidence="4 5" key="1">
    <citation type="submission" date="2016-04" db="EMBL/GenBank/DDBJ databases">
        <title>A degradative enzymes factory behind the ericoid mycorrhizal symbiosis.</title>
        <authorList>
            <consortium name="DOE Joint Genome Institute"/>
            <person name="Martino E."/>
            <person name="Morin E."/>
            <person name="Grelet G."/>
            <person name="Kuo A."/>
            <person name="Kohler A."/>
            <person name="Daghino S."/>
            <person name="Barry K."/>
            <person name="Choi C."/>
            <person name="Cichocki N."/>
            <person name="Clum A."/>
            <person name="Copeland A."/>
            <person name="Hainaut M."/>
            <person name="Haridas S."/>
            <person name="Labutti K."/>
            <person name="Lindquist E."/>
            <person name="Lipzen A."/>
            <person name="Khouja H.-R."/>
            <person name="Murat C."/>
            <person name="Ohm R."/>
            <person name="Olson A."/>
            <person name="Spatafora J."/>
            <person name="Veneault-Fourrey C."/>
            <person name="Henrissat B."/>
            <person name="Grigoriev I."/>
            <person name="Martin F."/>
            <person name="Perotto S."/>
        </authorList>
    </citation>
    <scope>NUCLEOTIDE SEQUENCE [LARGE SCALE GENOMIC DNA]</scope>
    <source>
        <strain evidence="4 5">F</strain>
    </source>
</reference>
<dbReference type="PROSITE" id="PS50157">
    <property type="entry name" value="ZINC_FINGER_C2H2_2"/>
    <property type="match status" value="1"/>
</dbReference>
<evidence type="ECO:0000313" key="5">
    <source>
        <dbReference type="Proteomes" id="UP000235786"/>
    </source>
</evidence>
<feature type="domain" description="SET" evidence="3">
    <location>
        <begin position="58"/>
        <end position="203"/>
    </location>
</feature>
<protein>
    <submittedName>
        <fullName evidence="4">SET domain-containing protein</fullName>
    </submittedName>
</protein>
<sequence length="375" mass="41788">MGKFKKPVPKKAKCEDCGRSFGNERDLGQHCSRAHAPATNHEENNPPVEFLGKDNATSKLYIITPLPGKGQGLIAVQDISKGTRILSDKPLFRIERFGSAPPVVLEKAIASKLDLLSQNDRRTFLSLHNNELDASYPLTGIVKTNALPLGTNASEGGLFPLASRINHACVPNCQHTWNDNIGEETIHSIRRISKGEEITISYADLGTFESRRRHLRKSFGFDCNCELCSLPEAARVMSDSHQSEIQRLDELLGDGSRLLSNPGRCLEDVHTLLALLEAENITDARLPRAYYDAFQIAIAHGDQARAKVFAQRAYEARLCCEGEDSPLTTRMKCLVARPAGHRLFGTSNRWKLSEKMVPKTLEGEEFEAWLWRRNG</sequence>
<dbReference type="PANTHER" id="PTHR47332">
    <property type="entry name" value="SET DOMAIN-CONTAINING PROTEIN 5"/>
    <property type="match status" value="1"/>
</dbReference>
<dbReference type="SUPFAM" id="SSF82199">
    <property type="entry name" value="SET domain"/>
    <property type="match status" value="1"/>
</dbReference>
<dbReference type="Pfam" id="PF00856">
    <property type="entry name" value="SET"/>
    <property type="match status" value="1"/>
</dbReference>
<feature type="domain" description="C2H2-type" evidence="2">
    <location>
        <begin position="12"/>
        <end position="40"/>
    </location>
</feature>
<keyword evidence="1" id="KW-0863">Zinc-finger</keyword>
<keyword evidence="1" id="KW-0479">Metal-binding</keyword>
<dbReference type="Proteomes" id="UP000235786">
    <property type="component" value="Unassembled WGS sequence"/>
</dbReference>
<organism evidence="4 5">
    <name type="scientific">Hyaloscypha variabilis (strain UAMH 11265 / GT02V1 / F)</name>
    <name type="common">Meliniomyces variabilis</name>
    <dbReference type="NCBI Taxonomy" id="1149755"/>
    <lineage>
        <taxon>Eukaryota</taxon>
        <taxon>Fungi</taxon>
        <taxon>Dikarya</taxon>
        <taxon>Ascomycota</taxon>
        <taxon>Pezizomycotina</taxon>
        <taxon>Leotiomycetes</taxon>
        <taxon>Helotiales</taxon>
        <taxon>Hyaloscyphaceae</taxon>
        <taxon>Hyaloscypha</taxon>
        <taxon>Hyaloscypha variabilis</taxon>
    </lineage>
</organism>
<dbReference type="CDD" id="cd20071">
    <property type="entry name" value="SET_SMYD"/>
    <property type="match status" value="1"/>
</dbReference>
<dbReference type="InterPro" id="IPR053185">
    <property type="entry name" value="SET_domain_protein"/>
</dbReference>
<dbReference type="OrthoDB" id="265717at2759"/>